<proteinExistence type="predicted"/>
<keyword evidence="2" id="KW-1185">Reference proteome</keyword>
<dbReference type="InParanoid" id="A0A067RJ48"/>
<dbReference type="Proteomes" id="UP000027135">
    <property type="component" value="Unassembled WGS sequence"/>
</dbReference>
<evidence type="ECO:0000313" key="2">
    <source>
        <dbReference type="Proteomes" id="UP000027135"/>
    </source>
</evidence>
<sequence>MTSKYLSSTDLCIGNSKLPDTKLSFPVGASTSSSSTRRSVATCKRLAVS</sequence>
<reference evidence="1 2" key="1">
    <citation type="journal article" date="2014" name="Nat. Commun.">
        <title>Molecular traces of alternative social organization in a termite genome.</title>
        <authorList>
            <person name="Terrapon N."/>
            <person name="Li C."/>
            <person name="Robertson H.M."/>
            <person name="Ji L."/>
            <person name="Meng X."/>
            <person name="Booth W."/>
            <person name="Chen Z."/>
            <person name="Childers C.P."/>
            <person name="Glastad K.M."/>
            <person name="Gokhale K."/>
            <person name="Gowin J."/>
            <person name="Gronenberg W."/>
            <person name="Hermansen R.A."/>
            <person name="Hu H."/>
            <person name="Hunt B.G."/>
            <person name="Huylmans A.K."/>
            <person name="Khalil S.M."/>
            <person name="Mitchell R.D."/>
            <person name="Munoz-Torres M.C."/>
            <person name="Mustard J.A."/>
            <person name="Pan H."/>
            <person name="Reese J.T."/>
            <person name="Scharf M.E."/>
            <person name="Sun F."/>
            <person name="Vogel H."/>
            <person name="Xiao J."/>
            <person name="Yang W."/>
            <person name="Yang Z."/>
            <person name="Yang Z."/>
            <person name="Zhou J."/>
            <person name="Zhu J."/>
            <person name="Brent C.S."/>
            <person name="Elsik C.G."/>
            <person name="Goodisman M.A."/>
            <person name="Liberles D.A."/>
            <person name="Roe R.M."/>
            <person name="Vargo E.L."/>
            <person name="Vilcinskas A."/>
            <person name="Wang J."/>
            <person name="Bornberg-Bauer E."/>
            <person name="Korb J."/>
            <person name="Zhang G."/>
            <person name="Liebig J."/>
        </authorList>
    </citation>
    <scope>NUCLEOTIDE SEQUENCE [LARGE SCALE GENOMIC DNA]</scope>
    <source>
        <tissue evidence="1">Whole organism</tissue>
    </source>
</reference>
<organism evidence="1 2">
    <name type="scientific">Zootermopsis nevadensis</name>
    <name type="common">Dampwood termite</name>
    <dbReference type="NCBI Taxonomy" id="136037"/>
    <lineage>
        <taxon>Eukaryota</taxon>
        <taxon>Metazoa</taxon>
        <taxon>Ecdysozoa</taxon>
        <taxon>Arthropoda</taxon>
        <taxon>Hexapoda</taxon>
        <taxon>Insecta</taxon>
        <taxon>Pterygota</taxon>
        <taxon>Neoptera</taxon>
        <taxon>Polyneoptera</taxon>
        <taxon>Dictyoptera</taxon>
        <taxon>Blattodea</taxon>
        <taxon>Blattoidea</taxon>
        <taxon>Termitoidae</taxon>
        <taxon>Termopsidae</taxon>
        <taxon>Zootermopsis</taxon>
    </lineage>
</organism>
<name>A0A067RJ48_ZOONE</name>
<gene>
    <name evidence="1" type="ORF">L798_05697</name>
</gene>
<accession>A0A067RJ48</accession>
<dbReference type="AlphaFoldDB" id="A0A067RJ48"/>
<evidence type="ECO:0000313" key="1">
    <source>
        <dbReference type="EMBL" id="KDR19348.1"/>
    </source>
</evidence>
<dbReference type="EMBL" id="KK852653">
    <property type="protein sequence ID" value="KDR19348.1"/>
    <property type="molecule type" value="Genomic_DNA"/>
</dbReference>
<protein>
    <submittedName>
        <fullName evidence="1">Uncharacterized protein</fullName>
    </submittedName>
</protein>